<accession>D7BCW3</accession>
<dbReference type="CDD" id="cd20003">
    <property type="entry name" value="PBP1_LsrB_Quorum_Sensing"/>
    <property type="match status" value="1"/>
</dbReference>
<dbReference type="GO" id="GO:0043190">
    <property type="term" value="C:ATP-binding cassette (ABC) transporter complex"/>
    <property type="evidence" value="ECO:0007669"/>
    <property type="project" value="InterPro"/>
</dbReference>
<evidence type="ECO:0000256" key="7">
    <source>
        <dbReference type="ARBA" id="ARBA00025060"/>
    </source>
</evidence>
<dbReference type="InterPro" id="IPR028082">
    <property type="entry name" value="Peripla_BP_I"/>
</dbReference>
<evidence type="ECO:0000256" key="5">
    <source>
        <dbReference type="ARBA" id="ARBA00022729"/>
    </source>
</evidence>
<evidence type="ECO:0000256" key="1">
    <source>
        <dbReference type="ARBA" id="ARBA00004196"/>
    </source>
</evidence>
<comment type="subunit">
    <text evidence="3">The complex is composed of two ATP-binding proteins (LsrA), two transmembrane proteins (LsrC and LsrD) and a solute-binding protein (LsrB).</text>
</comment>
<dbReference type="Pfam" id="PF13407">
    <property type="entry name" value="Peripla_BP_4"/>
    <property type="match status" value="1"/>
</dbReference>
<protein>
    <recommendedName>
        <fullName evidence="4">Autoinducer 2-binding protein LsrB</fullName>
    </recommendedName>
</protein>
<comment type="subcellular location">
    <subcellularLocation>
        <location evidence="1">Cell envelope</location>
    </subcellularLocation>
</comment>
<evidence type="ECO:0000259" key="8">
    <source>
        <dbReference type="Pfam" id="PF13407"/>
    </source>
</evidence>
<dbReference type="HOGENOM" id="CLU_037628_3_0_0"/>
<dbReference type="InterPro" id="IPR025997">
    <property type="entry name" value="SBP_2_dom"/>
</dbReference>
<dbReference type="InterPro" id="IPR050555">
    <property type="entry name" value="Bact_Solute-Bind_Prot2"/>
</dbReference>
<comment type="similarity">
    <text evidence="2">Belongs to the bacterial solute-binding protein 2 family.</text>
</comment>
<dbReference type="Proteomes" id="UP000001916">
    <property type="component" value="Chromosome"/>
</dbReference>
<evidence type="ECO:0000313" key="9">
    <source>
        <dbReference type="EMBL" id="ADH64696.1"/>
    </source>
</evidence>
<dbReference type="EMBL" id="CP002042">
    <property type="protein sequence ID" value="ADH64696.1"/>
    <property type="molecule type" value="Genomic_DNA"/>
</dbReference>
<keyword evidence="6" id="KW-0574">Periplasm</keyword>
<dbReference type="SUPFAM" id="SSF53822">
    <property type="entry name" value="Periplasmic binding protein-like I"/>
    <property type="match status" value="1"/>
</dbReference>
<dbReference type="PANTHER" id="PTHR30036">
    <property type="entry name" value="D-XYLOSE-BINDING PERIPLASMIC PROTEIN"/>
    <property type="match status" value="1"/>
</dbReference>
<dbReference type="Gene3D" id="3.40.50.2300">
    <property type="match status" value="2"/>
</dbReference>
<gene>
    <name evidence="9" type="ordered locus">Mesil_2854</name>
</gene>
<dbReference type="PANTHER" id="PTHR30036:SF7">
    <property type="entry name" value="ABC TRANSPORTER PERIPLASMIC-BINDING PROTEIN YPHF"/>
    <property type="match status" value="1"/>
</dbReference>
<dbReference type="GO" id="GO:0030288">
    <property type="term" value="C:outer membrane-bounded periplasmic space"/>
    <property type="evidence" value="ECO:0007669"/>
    <property type="project" value="TreeGrafter"/>
</dbReference>
<dbReference type="InterPro" id="IPR030159">
    <property type="entry name" value="LsrB"/>
</dbReference>
<reference evidence="9 10" key="1">
    <citation type="journal article" date="2010" name="Stand. Genomic Sci.">
        <title>Complete genome sequence of Meiothermus silvanus type strain (VI-R2).</title>
        <authorList>
            <person name="Sikorski J."/>
            <person name="Tindall B.J."/>
            <person name="Lowry S."/>
            <person name="Lucas S."/>
            <person name="Nolan M."/>
            <person name="Copeland A."/>
            <person name="Glavina Del Rio T."/>
            <person name="Tice H."/>
            <person name="Cheng J.F."/>
            <person name="Han C."/>
            <person name="Pitluck S."/>
            <person name="Liolios K."/>
            <person name="Ivanova N."/>
            <person name="Mavromatis K."/>
            <person name="Mikhailova N."/>
            <person name="Pati A."/>
            <person name="Goodwin L."/>
            <person name="Chen A."/>
            <person name="Palaniappan K."/>
            <person name="Land M."/>
            <person name="Hauser L."/>
            <person name="Chang Y.J."/>
            <person name="Jeffries C.D."/>
            <person name="Rohde M."/>
            <person name="Goker M."/>
            <person name="Woyke T."/>
            <person name="Bristow J."/>
            <person name="Eisen J.A."/>
            <person name="Markowitz V."/>
            <person name="Hugenholtz P."/>
            <person name="Kyrpides N.C."/>
            <person name="Klenk H.P."/>
            <person name="Lapidus A."/>
        </authorList>
    </citation>
    <scope>NUCLEOTIDE SEQUENCE [LARGE SCALE GENOMIC DNA]</scope>
    <source>
        <strain evidence="10">ATCC 700542 / DSM 9946 / VI-R2</strain>
    </source>
</reference>
<dbReference type="eggNOG" id="COG1879">
    <property type="taxonomic scope" value="Bacteria"/>
</dbReference>
<dbReference type="AlphaFoldDB" id="D7BCW3"/>
<keyword evidence="9" id="KW-0449">Lipoprotein</keyword>
<name>D7BCW3_ALLS1</name>
<organism evidence="9 10">
    <name type="scientific">Allomeiothermus silvanus (strain ATCC 700542 / DSM 9946 / NBRC 106475 / NCIMB 13440 / VI-R2)</name>
    <name type="common">Thermus silvanus</name>
    <dbReference type="NCBI Taxonomy" id="526227"/>
    <lineage>
        <taxon>Bacteria</taxon>
        <taxon>Thermotogati</taxon>
        <taxon>Deinococcota</taxon>
        <taxon>Deinococci</taxon>
        <taxon>Thermales</taxon>
        <taxon>Thermaceae</taxon>
        <taxon>Allomeiothermus</taxon>
    </lineage>
</organism>
<proteinExistence type="inferred from homology"/>
<dbReference type="KEGG" id="msv:Mesil_2854"/>
<keyword evidence="10" id="KW-1185">Reference proteome</keyword>
<keyword evidence="5" id="KW-0732">Signal</keyword>
<comment type="function">
    <text evidence="7">Part of the ABC transporter complex LsrABCD involved in autoinducer 2 (AI-2) import. Binds AI-2 and delivers it to the LsrC and LsrD permeases.</text>
</comment>
<evidence type="ECO:0000256" key="6">
    <source>
        <dbReference type="ARBA" id="ARBA00022764"/>
    </source>
</evidence>
<evidence type="ECO:0000256" key="4">
    <source>
        <dbReference type="ARBA" id="ARBA00014452"/>
    </source>
</evidence>
<dbReference type="STRING" id="526227.Mesil_2854"/>
<dbReference type="GO" id="GO:0030246">
    <property type="term" value="F:carbohydrate binding"/>
    <property type="evidence" value="ECO:0007669"/>
    <property type="project" value="TreeGrafter"/>
</dbReference>
<dbReference type="RefSeq" id="WP_013159230.1">
    <property type="nucleotide sequence ID" value="NC_014212.1"/>
</dbReference>
<evidence type="ECO:0000256" key="2">
    <source>
        <dbReference type="ARBA" id="ARBA00007639"/>
    </source>
</evidence>
<feature type="domain" description="Periplasmic binding protein" evidence="8">
    <location>
        <begin position="26"/>
        <end position="279"/>
    </location>
</feature>
<evidence type="ECO:0000256" key="3">
    <source>
        <dbReference type="ARBA" id="ARBA00011262"/>
    </source>
</evidence>
<evidence type="ECO:0000313" key="10">
    <source>
        <dbReference type="Proteomes" id="UP000001916"/>
    </source>
</evidence>
<sequence>MRQVHWWIAVGAMLLGMGFAQKQITIAMIPKLVGIDYFNATEQGAKEAAAELGNIRLIYQGPTEGRVDKQIELIENFITAKVDVISVAANDPVAIAPVLEKARKAGIKVVTWDADANVRDVFCNQATFAGIGKALVDEMARQVGKEGEVAIVTSSLTAPNQNAWIAEMKKVLAKDYPGLKVVDTKPSEEDQQLAFRVTQDLLKAYPNLKGVWALSSVAFPGAAEAVQQAGKAGKVAVVGLSTPKQMKPFMKAGVIKSVVLWNPIDLGYLSVYAAKQLVEKGLKEGDKIVTKRGTFTVQKDDKSLQILLGPPFIFTPENIDKFNF</sequence>